<gene>
    <name evidence="2" type="ORF">J2T15_005740</name>
</gene>
<keyword evidence="3" id="KW-1185">Reference proteome</keyword>
<dbReference type="RefSeq" id="WP_307208314.1">
    <property type="nucleotide sequence ID" value="NZ_JAUSSU010000017.1"/>
</dbReference>
<dbReference type="EMBL" id="JAUSSU010000017">
    <property type="protein sequence ID" value="MDQ0116264.1"/>
    <property type="molecule type" value="Genomic_DNA"/>
</dbReference>
<dbReference type="InterPro" id="IPR016181">
    <property type="entry name" value="Acyl_CoA_acyltransferase"/>
</dbReference>
<dbReference type="Proteomes" id="UP001229346">
    <property type="component" value="Unassembled WGS sequence"/>
</dbReference>
<protein>
    <submittedName>
        <fullName evidence="2">GNAT superfamily N-acetyltransferase</fullName>
    </submittedName>
</protein>
<dbReference type="CDD" id="cd04301">
    <property type="entry name" value="NAT_SF"/>
    <property type="match status" value="1"/>
</dbReference>
<dbReference type="Gene3D" id="3.40.630.30">
    <property type="match status" value="1"/>
</dbReference>
<dbReference type="SUPFAM" id="SSF55729">
    <property type="entry name" value="Acyl-CoA N-acyltransferases (Nat)"/>
    <property type="match status" value="1"/>
</dbReference>
<name>A0ABT9UCU2_PAEHA</name>
<evidence type="ECO:0000313" key="3">
    <source>
        <dbReference type="Proteomes" id="UP001229346"/>
    </source>
</evidence>
<feature type="domain" description="N-acetyltransferase" evidence="1">
    <location>
        <begin position="131"/>
        <end position="266"/>
    </location>
</feature>
<accession>A0ABT9UCU2</accession>
<dbReference type="PROSITE" id="PS51186">
    <property type="entry name" value="GNAT"/>
    <property type="match status" value="1"/>
</dbReference>
<sequence length="266" mass="30212">MLSETLISRIVQSEIDYMTDRMLAIKERPGNPEGIEIWQTGHTTCYYSETMPWASFNTVKGFRGEDIEHLDSILEFYESRGRNAHFELIPSFVDQTLMRTLSQRGLYQSGFHASMYATPVLQTNEKDDAAIRIRMIEADEFEVYARIHCRSTGLPNDGIPHVAGNNKVLYDRAGWFFYLASIENEPAAVGVMHVSNRIASFTFAATLPEYRGKGLQGRLLSERIHAAAQQKCELAVAQCAFLSQSHRNMEKAGMRIGYVRASWSQR</sequence>
<evidence type="ECO:0000259" key="1">
    <source>
        <dbReference type="PROSITE" id="PS51186"/>
    </source>
</evidence>
<reference evidence="2 3" key="1">
    <citation type="submission" date="2023-07" db="EMBL/GenBank/DDBJ databases">
        <title>Sorghum-associated microbial communities from plants grown in Nebraska, USA.</title>
        <authorList>
            <person name="Schachtman D."/>
        </authorList>
    </citation>
    <scope>NUCLEOTIDE SEQUENCE [LARGE SCALE GENOMIC DNA]</scope>
    <source>
        <strain evidence="2 3">CC482</strain>
    </source>
</reference>
<comment type="caution">
    <text evidence="2">The sequence shown here is derived from an EMBL/GenBank/DDBJ whole genome shotgun (WGS) entry which is preliminary data.</text>
</comment>
<evidence type="ECO:0000313" key="2">
    <source>
        <dbReference type="EMBL" id="MDQ0116264.1"/>
    </source>
</evidence>
<proteinExistence type="predicted"/>
<organism evidence="2 3">
    <name type="scientific">Paenibacillus harenae</name>
    <dbReference type="NCBI Taxonomy" id="306543"/>
    <lineage>
        <taxon>Bacteria</taxon>
        <taxon>Bacillati</taxon>
        <taxon>Bacillota</taxon>
        <taxon>Bacilli</taxon>
        <taxon>Bacillales</taxon>
        <taxon>Paenibacillaceae</taxon>
        <taxon>Paenibacillus</taxon>
    </lineage>
</organism>
<dbReference type="InterPro" id="IPR000182">
    <property type="entry name" value="GNAT_dom"/>
</dbReference>